<organism evidence="2 3">
    <name type="scientific">Palleronia marisminoris</name>
    <dbReference type="NCBI Taxonomy" id="315423"/>
    <lineage>
        <taxon>Bacteria</taxon>
        <taxon>Pseudomonadati</taxon>
        <taxon>Pseudomonadota</taxon>
        <taxon>Alphaproteobacteria</taxon>
        <taxon>Rhodobacterales</taxon>
        <taxon>Roseobacteraceae</taxon>
        <taxon>Palleronia</taxon>
    </lineage>
</organism>
<accession>A0A1Y5TNW9</accession>
<dbReference type="SUPFAM" id="SSF48452">
    <property type="entry name" value="TPR-like"/>
    <property type="match status" value="1"/>
</dbReference>
<evidence type="ECO:0000313" key="3">
    <source>
        <dbReference type="Proteomes" id="UP000193870"/>
    </source>
</evidence>
<dbReference type="OrthoDB" id="54411at2"/>
<proteinExistence type="predicted"/>
<dbReference type="Proteomes" id="UP000193870">
    <property type="component" value="Unassembled WGS sequence"/>
</dbReference>
<dbReference type="EMBL" id="FWFV01000014">
    <property type="protein sequence ID" value="SLN68375.1"/>
    <property type="molecule type" value="Genomic_DNA"/>
</dbReference>
<keyword evidence="3" id="KW-1185">Reference proteome</keyword>
<name>A0A1Y5TNW9_9RHOB</name>
<feature type="coiled-coil region" evidence="1">
    <location>
        <begin position="486"/>
        <end position="513"/>
    </location>
</feature>
<gene>
    <name evidence="2" type="ORF">PAM7066_03452</name>
</gene>
<evidence type="ECO:0000313" key="2">
    <source>
        <dbReference type="EMBL" id="SLN68375.1"/>
    </source>
</evidence>
<evidence type="ECO:0000256" key="1">
    <source>
        <dbReference type="SAM" id="Coils"/>
    </source>
</evidence>
<dbReference type="InterPro" id="IPR011990">
    <property type="entry name" value="TPR-like_helical_dom_sf"/>
</dbReference>
<sequence>MNGTTPIQSGLPVIAVMPLVSRGDAWLSDPVLQGLHEDICGALSRFRSLAVISPHSALAVAGCDDGEVGRRLGASHVLRGRITGGDGGLHLTASLVATAQAQQLWSDQIELPSDDPFALRDEVVARVAASLHARLDEVARSEVRRSVAVPAHNGLVLHGLALMRDGTREADDAARAIFEDVLGRDPSNARAHAGIALSWFNEWSCQFWDRFDENSRLAYHHAHRALDLDDGDAMVHLVIAKVQLFRRAFESASWYLDRAVALCPNDADLLVQAALCEIYLGRPEAGVAHVARAMRLHPYHPNGYFGIAALAHFLARDLDTALAMGAKADRLPFVDASGFSASALAHADRLDEARQALAQFHADFAEKIAFGAPVPPGEPIRWFLKVNPFRRPEDAAYVAAGLERLGETMAPAPMRIEVPGAARLLRAQIGWVADFAGQRVAFPDLKGLYDLRRLLERPGEEVHCLDLADRAETTYGADAALDDRARADLKARVRELGEELAEAEDMNDIGRAERARSEMDAIVDALSSALGLGGRGRRLGDLAERARTTVTWRLRYALRKVEAAHPALGRHLAASVRTGVFCVYLPETPIAWSFDEPAAAVPA</sequence>
<protein>
    <submittedName>
        <fullName evidence="2">Uncharacterized protein</fullName>
    </submittedName>
</protein>
<keyword evidence="1" id="KW-0175">Coiled coil</keyword>
<reference evidence="2 3" key="1">
    <citation type="submission" date="2017-03" db="EMBL/GenBank/DDBJ databases">
        <authorList>
            <person name="Afonso C.L."/>
            <person name="Miller P.J."/>
            <person name="Scott M.A."/>
            <person name="Spackman E."/>
            <person name="Goraichik I."/>
            <person name="Dimitrov K.M."/>
            <person name="Suarez D.L."/>
            <person name="Swayne D.E."/>
        </authorList>
    </citation>
    <scope>NUCLEOTIDE SEQUENCE [LARGE SCALE GENOMIC DNA]</scope>
    <source>
        <strain evidence="2 3">CECT 7066</strain>
    </source>
</reference>
<dbReference type="STRING" id="315423.SAMN04488020_11556"/>
<dbReference type="RefSeq" id="WP_085855407.1">
    <property type="nucleotide sequence ID" value="NZ_FOPF01000015.1"/>
</dbReference>
<dbReference type="AlphaFoldDB" id="A0A1Y5TNW9"/>
<dbReference type="Gene3D" id="1.25.40.10">
    <property type="entry name" value="Tetratricopeptide repeat domain"/>
    <property type="match status" value="1"/>
</dbReference>